<accession>A0A8H3W9E7</accession>
<keyword evidence="1" id="KW-0472">Membrane</keyword>
<evidence type="ECO:0000256" key="1">
    <source>
        <dbReference type="SAM" id="Phobius"/>
    </source>
</evidence>
<gene>
    <name evidence="2" type="ORF">GQ607_011104</name>
</gene>
<reference evidence="2 3" key="1">
    <citation type="submission" date="2019-12" db="EMBL/GenBank/DDBJ databases">
        <title>A genome sequence resource for the geographically widespread anthracnose pathogen Colletotrichum asianum.</title>
        <authorList>
            <person name="Meng Y."/>
        </authorList>
    </citation>
    <scope>NUCLEOTIDE SEQUENCE [LARGE SCALE GENOMIC DNA]</scope>
    <source>
        <strain evidence="2 3">ICMP 18580</strain>
    </source>
</reference>
<sequence>MSMKEKPNPSPSDFIPVKISSSPLLFRTLSSQRGRPSNSGSAPSLLKRLLITQGPLLMFLFFLAVVLFVFLVADYVFCVWMLIFQGVIVSCGRGSRLPRGIFPDETGPGNPPVAHPSCPTLCVCANPCLILAIPFG</sequence>
<dbReference type="Proteomes" id="UP000434172">
    <property type="component" value="Unassembled WGS sequence"/>
</dbReference>
<protein>
    <recommendedName>
        <fullName evidence="4">Transmembrane protein</fullName>
    </recommendedName>
</protein>
<dbReference type="EMBL" id="WOWK01000069">
    <property type="protein sequence ID" value="KAF0321591.1"/>
    <property type="molecule type" value="Genomic_DNA"/>
</dbReference>
<evidence type="ECO:0000313" key="2">
    <source>
        <dbReference type="EMBL" id="KAF0321591.1"/>
    </source>
</evidence>
<proteinExistence type="predicted"/>
<dbReference type="AlphaFoldDB" id="A0A8H3W9E7"/>
<evidence type="ECO:0008006" key="4">
    <source>
        <dbReference type="Google" id="ProtNLM"/>
    </source>
</evidence>
<organism evidence="2 3">
    <name type="scientific">Colletotrichum asianum</name>
    <dbReference type="NCBI Taxonomy" id="702518"/>
    <lineage>
        <taxon>Eukaryota</taxon>
        <taxon>Fungi</taxon>
        <taxon>Dikarya</taxon>
        <taxon>Ascomycota</taxon>
        <taxon>Pezizomycotina</taxon>
        <taxon>Sordariomycetes</taxon>
        <taxon>Hypocreomycetidae</taxon>
        <taxon>Glomerellales</taxon>
        <taxon>Glomerellaceae</taxon>
        <taxon>Colletotrichum</taxon>
        <taxon>Colletotrichum gloeosporioides species complex</taxon>
    </lineage>
</organism>
<name>A0A8H3W9E7_9PEZI</name>
<comment type="caution">
    <text evidence="2">The sequence shown here is derived from an EMBL/GenBank/DDBJ whole genome shotgun (WGS) entry which is preliminary data.</text>
</comment>
<keyword evidence="1" id="KW-0812">Transmembrane</keyword>
<keyword evidence="1" id="KW-1133">Transmembrane helix</keyword>
<keyword evidence="3" id="KW-1185">Reference proteome</keyword>
<evidence type="ECO:0000313" key="3">
    <source>
        <dbReference type="Proteomes" id="UP000434172"/>
    </source>
</evidence>
<feature type="transmembrane region" description="Helical" evidence="1">
    <location>
        <begin position="56"/>
        <end position="83"/>
    </location>
</feature>